<dbReference type="Proteomes" id="UP000076863">
    <property type="component" value="Unassembled WGS sequence"/>
</dbReference>
<proteinExistence type="inferred from homology"/>
<organism evidence="2 3">
    <name type="scientific">Beauveria brongniartii RCEF 3172</name>
    <dbReference type="NCBI Taxonomy" id="1081107"/>
    <lineage>
        <taxon>Eukaryota</taxon>
        <taxon>Fungi</taxon>
        <taxon>Dikarya</taxon>
        <taxon>Ascomycota</taxon>
        <taxon>Pezizomycotina</taxon>
        <taxon>Sordariomycetes</taxon>
        <taxon>Hypocreomycetidae</taxon>
        <taxon>Hypocreales</taxon>
        <taxon>Cordycipitaceae</taxon>
        <taxon>Beauveria</taxon>
        <taxon>Beauveria brongniartii</taxon>
    </lineage>
</organism>
<keyword evidence="2" id="KW-0808">Transferase</keyword>
<dbReference type="InterPro" id="IPR015421">
    <property type="entry name" value="PyrdxlP-dep_Trfase_major"/>
</dbReference>
<dbReference type="Pfam" id="PF00202">
    <property type="entry name" value="Aminotran_3"/>
    <property type="match status" value="1"/>
</dbReference>
<dbReference type="GO" id="GO:0030170">
    <property type="term" value="F:pyridoxal phosphate binding"/>
    <property type="evidence" value="ECO:0007669"/>
    <property type="project" value="InterPro"/>
</dbReference>
<keyword evidence="2" id="KW-0032">Aminotransferase</keyword>
<dbReference type="OrthoDB" id="5419315at2759"/>
<dbReference type="GO" id="GO:0005829">
    <property type="term" value="C:cytosol"/>
    <property type="evidence" value="ECO:0007669"/>
    <property type="project" value="TreeGrafter"/>
</dbReference>
<dbReference type="InterPro" id="IPR015424">
    <property type="entry name" value="PyrdxlP-dep_Trfase"/>
</dbReference>
<dbReference type="InterPro" id="IPR005814">
    <property type="entry name" value="Aminotrans_3"/>
</dbReference>
<accession>A0A168AVK3</accession>
<evidence type="ECO:0000256" key="1">
    <source>
        <dbReference type="ARBA" id="ARBA00008954"/>
    </source>
</evidence>
<evidence type="ECO:0000313" key="3">
    <source>
        <dbReference type="Proteomes" id="UP000076863"/>
    </source>
</evidence>
<name>A0A168AVK3_9HYPO</name>
<dbReference type="EMBL" id="AZHA01000121">
    <property type="protein sequence ID" value="KZZ94424.1"/>
    <property type="molecule type" value="Genomic_DNA"/>
</dbReference>
<gene>
    <name evidence="2" type="ORF">BBO_09543</name>
</gene>
<dbReference type="Gene3D" id="3.40.640.10">
    <property type="entry name" value="Type I PLP-dependent aspartate aminotransferase-like (Major domain)"/>
    <property type="match status" value="1"/>
</dbReference>
<keyword evidence="3" id="KW-1185">Reference proteome</keyword>
<comment type="caution">
    <text evidence="2">The sequence shown here is derived from an EMBL/GenBank/DDBJ whole genome shotgun (WGS) entry which is preliminary data.</text>
</comment>
<reference evidence="2 3" key="1">
    <citation type="journal article" date="2016" name="Genome Biol. Evol.">
        <title>Divergent and convergent evolution of fungal pathogenicity.</title>
        <authorList>
            <person name="Shang Y."/>
            <person name="Xiao G."/>
            <person name="Zheng P."/>
            <person name="Cen K."/>
            <person name="Zhan S."/>
            <person name="Wang C."/>
        </authorList>
    </citation>
    <scope>NUCLEOTIDE SEQUENCE [LARGE SCALE GENOMIC DNA]</scope>
    <source>
        <strain evidence="2 3">RCEF 3172</strain>
    </source>
</reference>
<dbReference type="GO" id="GO:0008483">
    <property type="term" value="F:transaminase activity"/>
    <property type="evidence" value="ECO:0007669"/>
    <property type="project" value="UniProtKB-KW"/>
</dbReference>
<evidence type="ECO:0000313" key="2">
    <source>
        <dbReference type="EMBL" id="KZZ94424.1"/>
    </source>
</evidence>
<comment type="similarity">
    <text evidence="1">Belongs to the class-III pyridoxal-phosphate-dependent aminotransferase family.</text>
</comment>
<protein>
    <submittedName>
        <fullName evidence="2">Aminotransferase class-III</fullName>
    </submittedName>
</protein>
<dbReference type="SUPFAM" id="SSF53383">
    <property type="entry name" value="PLP-dependent transferases"/>
    <property type="match status" value="1"/>
</dbReference>
<dbReference type="PANTHER" id="PTHR43094:SF1">
    <property type="entry name" value="AMINOTRANSFERASE CLASS-III"/>
    <property type="match status" value="1"/>
</dbReference>
<dbReference type="AlphaFoldDB" id="A0A168AVK3"/>
<dbReference type="PANTHER" id="PTHR43094">
    <property type="entry name" value="AMINOTRANSFERASE"/>
    <property type="match status" value="1"/>
</dbReference>
<sequence>MHTTSPPKDLAEFLLLGAPSLGLSKAYFASSGSDAVEAAMKLAVAFHRANESPYRTHFVSRERSYHGNTIGAMCLSDNPGRTRPYEKAFDRLDVSFVKSALVNEVEAEFRRIGRQNIAAFVAETVGGSTAGCITAPKGYFEGVRRVCDEYGVLFILDEFMCGSGRTGTYCAFESEGAVCPDIVVLGKGLSGGYLYRGRQPQSTVFAICDTEERPMCRTQESSDSIIILRFSLERCIFVSRSQPMQYSYQLTATWSS</sequence>